<keyword evidence="3" id="KW-1185">Reference proteome</keyword>
<accession>A0AAD1XZI5</accession>
<organism evidence="2 3">
    <name type="scientific">Euplotes crassus</name>
    <dbReference type="NCBI Taxonomy" id="5936"/>
    <lineage>
        <taxon>Eukaryota</taxon>
        <taxon>Sar</taxon>
        <taxon>Alveolata</taxon>
        <taxon>Ciliophora</taxon>
        <taxon>Intramacronucleata</taxon>
        <taxon>Spirotrichea</taxon>
        <taxon>Hypotrichia</taxon>
        <taxon>Euplotida</taxon>
        <taxon>Euplotidae</taxon>
        <taxon>Moneuplotes</taxon>
    </lineage>
</organism>
<evidence type="ECO:0000313" key="3">
    <source>
        <dbReference type="Proteomes" id="UP001295684"/>
    </source>
</evidence>
<gene>
    <name evidence="2" type="ORF">ECRASSUSDP1_LOCUS23335</name>
</gene>
<dbReference type="Proteomes" id="UP001295684">
    <property type="component" value="Unassembled WGS sequence"/>
</dbReference>
<feature type="region of interest" description="Disordered" evidence="1">
    <location>
        <begin position="145"/>
        <end position="186"/>
    </location>
</feature>
<reference evidence="2" key="1">
    <citation type="submission" date="2023-07" db="EMBL/GenBank/DDBJ databases">
        <authorList>
            <consortium name="AG Swart"/>
            <person name="Singh M."/>
            <person name="Singh A."/>
            <person name="Seah K."/>
            <person name="Emmerich C."/>
        </authorList>
    </citation>
    <scope>NUCLEOTIDE SEQUENCE</scope>
    <source>
        <strain evidence="2">DP1</strain>
    </source>
</reference>
<dbReference type="EMBL" id="CAMPGE010023997">
    <property type="protein sequence ID" value="CAI2381869.1"/>
    <property type="molecule type" value="Genomic_DNA"/>
</dbReference>
<comment type="caution">
    <text evidence="2">The sequence shown here is derived from an EMBL/GenBank/DDBJ whole genome shotgun (WGS) entry which is preliminary data.</text>
</comment>
<protein>
    <submittedName>
        <fullName evidence="2">Uncharacterized protein</fullName>
    </submittedName>
</protein>
<feature type="compositionally biased region" description="Basic and acidic residues" evidence="1">
    <location>
        <begin position="147"/>
        <end position="180"/>
    </location>
</feature>
<evidence type="ECO:0000256" key="1">
    <source>
        <dbReference type="SAM" id="MobiDB-lite"/>
    </source>
</evidence>
<evidence type="ECO:0000313" key="2">
    <source>
        <dbReference type="EMBL" id="CAI2381869.1"/>
    </source>
</evidence>
<proteinExistence type="predicted"/>
<sequence>MEYSKSDSQFGMARVVAQSPLDIKKISIEDIELEAKLAAMEKRQPKNLQLSSPLSLRACMLENINPFQLKPISLKGLTKKSSSENIAKIRFDYHESKRLALIKLIKLRKEQIGEKKVPKTAKAQNGNLVSLKSTARKYRRLHININSRREATSQSHGRDPPSKLYQPRELKSSHTVERLAKQKKFT</sequence>
<dbReference type="AlphaFoldDB" id="A0AAD1XZI5"/>
<name>A0AAD1XZI5_EUPCR</name>